<dbReference type="InterPro" id="IPR000120">
    <property type="entry name" value="Amidase"/>
</dbReference>
<accession>B2VYF2</accession>
<dbReference type="InParanoid" id="B2VYF2"/>
<evidence type="ECO:0000259" key="1">
    <source>
        <dbReference type="Pfam" id="PF01425"/>
    </source>
</evidence>
<dbReference type="EMBL" id="DS231616">
    <property type="protein sequence ID" value="EDU44965.1"/>
    <property type="molecule type" value="Genomic_DNA"/>
</dbReference>
<dbReference type="SUPFAM" id="SSF75304">
    <property type="entry name" value="Amidase signature (AS) enzymes"/>
    <property type="match status" value="1"/>
</dbReference>
<dbReference type="Gene3D" id="3.90.1300.10">
    <property type="entry name" value="Amidase signature (AS) domain"/>
    <property type="match status" value="2"/>
</dbReference>
<organism evidence="2 3">
    <name type="scientific">Pyrenophora tritici-repentis (strain Pt-1C-BFP)</name>
    <name type="common">Wheat tan spot fungus</name>
    <name type="synonym">Drechslera tritici-repentis</name>
    <dbReference type="NCBI Taxonomy" id="426418"/>
    <lineage>
        <taxon>Eukaryota</taxon>
        <taxon>Fungi</taxon>
        <taxon>Dikarya</taxon>
        <taxon>Ascomycota</taxon>
        <taxon>Pezizomycotina</taxon>
        <taxon>Dothideomycetes</taxon>
        <taxon>Pleosporomycetidae</taxon>
        <taxon>Pleosporales</taxon>
        <taxon>Pleosporineae</taxon>
        <taxon>Pleosporaceae</taxon>
        <taxon>Pyrenophora</taxon>
    </lineage>
</organism>
<dbReference type="OMA" id="PAIWTIQ"/>
<evidence type="ECO:0000313" key="3">
    <source>
        <dbReference type="Proteomes" id="UP000001471"/>
    </source>
</evidence>
<dbReference type="AlphaFoldDB" id="B2VYF2"/>
<dbReference type="eggNOG" id="KOG1211">
    <property type="taxonomic scope" value="Eukaryota"/>
</dbReference>
<dbReference type="HOGENOM" id="CLU_009600_18_1_1"/>
<name>B2VYF2_PYRTR</name>
<feature type="domain" description="Amidase" evidence="1">
    <location>
        <begin position="98"/>
        <end position="232"/>
    </location>
</feature>
<dbReference type="Pfam" id="PF01425">
    <property type="entry name" value="Amidase"/>
    <property type="match status" value="2"/>
</dbReference>
<dbReference type="Proteomes" id="UP000001471">
    <property type="component" value="Unassembled WGS sequence"/>
</dbReference>
<dbReference type="GO" id="GO:0003824">
    <property type="term" value="F:catalytic activity"/>
    <property type="evidence" value="ECO:0007669"/>
    <property type="project" value="InterPro"/>
</dbReference>
<sequence>MSVFFDSPISDDLVAIGDAESVLTSIGITNGIPQNESRDYHQLLAAVHDVAEHILQLPDYVSRVDTETYPRENLHRPSEDEQDYGHAWAHKFLIRGNPEGELLRGKTISLKDNIAVARVPQFFGTDAIPAWTPDSDATVVQRALIAGADIVGTTICENFCNSTSSFTSAQGTVHNPYARGYSAGGSTSGGCAVVGGGLVDITIGADQGGSIRVPSSFCGCVGLKPTHGLVPYTAAGLKIGVLKEGFDHRLVDPEVRETVRKAVKSFELLGATVEEVSLPLHLEGPAIWTIQQRIAGTFNMLGYAHGRRGLFSTAYEAVRQPWTNDTFQKLFPSTKNTMINGLSLMQNYPGLYAKTMNIAQQLRDSYEKLFQEYDLIVMPTTPFVAPPNIDWKQGDSPIDALKPSMGITINTAIFDVTGHPAMSLPVGFAPSNVDSSVKLPVGMQIVAGLWQEQKILDAAFAWELANDWKEIGVSKEQGAKHATKL</sequence>
<dbReference type="PANTHER" id="PTHR11895">
    <property type="entry name" value="TRANSAMIDASE"/>
    <property type="match status" value="1"/>
</dbReference>
<dbReference type="OrthoDB" id="1879366at2759"/>
<dbReference type="InterPro" id="IPR023631">
    <property type="entry name" value="Amidase_dom"/>
</dbReference>
<proteinExistence type="predicted"/>
<dbReference type="PANTHER" id="PTHR11895:SF170">
    <property type="entry name" value="AMIDASE"/>
    <property type="match status" value="1"/>
</dbReference>
<dbReference type="InterPro" id="IPR036928">
    <property type="entry name" value="AS_sf"/>
</dbReference>
<feature type="domain" description="Amidase" evidence="1">
    <location>
        <begin position="235"/>
        <end position="456"/>
    </location>
</feature>
<protein>
    <submittedName>
        <fullName evidence="2">Amidase</fullName>
    </submittedName>
</protein>
<dbReference type="STRING" id="426418.B2VYF2"/>
<evidence type="ECO:0000313" key="2">
    <source>
        <dbReference type="EMBL" id="EDU44965.1"/>
    </source>
</evidence>
<reference evidence="3" key="1">
    <citation type="journal article" date="2013" name="G3 (Bethesda)">
        <title>Comparative genomics of a plant-pathogenic fungus, Pyrenophora tritici-repentis, reveals transduplication and the impact of repeat elements on pathogenicity and population divergence.</title>
        <authorList>
            <person name="Manning V.A."/>
            <person name="Pandelova I."/>
            <person name="Dhillon B."/>
            <person name="Wilhelm L.J."/>
            <person name="Goodwin S.B."/>
            <person name="Berlin A.M."/>
            <person name="Figueroa M."/>
            <person name="Freitag M."/>
            <person name="Hane J.K."/>
            <person name="Henrissat B."/>
            <person name="Holman W.H."/>
            <person name="Kodira C.D."/>
            <person name="Martin J."/>
            <person name="Oliver R.P."/>
            <person name="Robbertse B."/>
            <person name="Schackwitz W."/>
            <person name="Schwartz D.C."/>
            <person name="Spatafora J.W."/>
            <person name="Turgeon B.G."/>
            <person name="Yandava C."/>
            <person name="Young S."/>
            <person name="Zhou S."/>
            <person name="Zeng Q."/>
            <person name="Grigoriev I.V."/>
            <person name="Ma L.-J."/>
            <person name="Ciuffetti L.M."/>
        </authorList>
    </citation>
    <scope>NUCLEOTIDE SEQUENCE [LARGE SCALE GENOMIC DNA]</scope>
    <source>
        <strain evidence="3">Pt-1C-BFP</strain>
    </source>
</reference>
<gene>
    <name evidence="2" type="ORF">PTRG_02442</name>
</gene>